<dbReference type="InterPro" id="IPR002877">
    <property type="entry name" value="RNA_MeTrfase_FtsJ_dom"/>
</dbReference>
<name>A0AA88SNJ7_CHASR</name>
<gene>
    <name evidence="24" type="ORF">Q5P01_012938</name>
</gene>
<feature type="compositionally biased region" description="Low complexity" evidence="20">
    <location>
        <begin position="1127"/>
        <end position="1136"/>
    </location>
</feature>
<feature type="binding site" evidence="16">
    <location>
        <position position="53"/>
    </location>
    <ligand>
        <name>S-adenosyl-L-methionine</name>
        <dbReference type="ChEBI" id="CHEBI:59789"/>
    </ligand>
</feature>
<evidence type="ECO:0000256" key="9">
    <source>
        <dbReference type="ARBA" id="ARBA00022737"/>
    </source>
</evidence>
<evidence type="ECO:0000256" key="14">
    <source>
        <dbReference type="ARBA" id="ARBA00048902"/>
    </source>
</evidence>
<dbReference type="InterPro" id="IPR034732">
    <property type="entry name" value="EPHD"/>
</dbReference>
<keyword evidence="7 16" id="KW-0819">tRNA processing</keyword>
<feature type="active site" description="Proton acceptor" evidence="16">
    <location>
        <position position="160"/>
    </location>
</feature>
<dbReference type="GO" id="GO:0002128">
    <property type="term" value="P:tRNA nucleoside ribose methylation"/>
    <property type="evidence" value="ECO:0007669"/>
    <property type="project" value="UniProtKB-UniRule"/>
</dbReference>
<evidence type="ECO:0000256" key="15">
    <source>
        <dbReference type="ARBA" id="ARBA00063158"/>
    </source>
</evidence>
<keyword evidence="9" id="KW-0677">Repeat</keyword>
<dbReference type="Pfam" id="PF13831">
    <property type="entry name" value="PHD_2"/>
    <property type="match status" value="1"/>
</dbReference>
<sequence>MGRSSKDKRDIYYRLAKEEGWRARSAFKLLQLDQEFNLFTGVNRAVDLCAAPGSWSQVLSRKLRGQEEKGEEVKIVAVDLQAMAPLPGVTQIQGDITKVSTAQEIIRHFEGQPADIVVCDGAPDVTGLHDVDEYIQAQLLLAALNITTHVLKPGGTFVAKIFRGKDVTLLYSQLKLFFSGVTCAKPRSSRNSSIEAFVVCQNYSPPEGYVPNMSNPLLDHSYDVDFNQLEGPNRVIVPFLACGDLSAFDSDRTYPLQLDADKQYQYTPPAQPPICPPYQQACHLRKNNLLSREDASSAGPSHSPNEPKPQLSPPDHPVLENTEALCGFRMKKKGRNHRLSVLKRESSPIKPSPNRETLTYAQAQRMVELEVDGRVHRLSIYDKLDVIADDDPTAQEIMECNSNKENNEKPQQVLVRSVRLKNNQQKKIAALTASHGGGSTHSTHSSHSSASGLLEPKVKMVEYNLPVVPKRPVLYYKYMEKTAEELDEEVEYDMDEEDYAWLELINEKRKSEGISQVSHNLFEFLMDRFEKESYMATQGQSDLQTLVDEDAVCCICMDGDGADSNVILFCDSCNIAVHQECYGVPYIPEGQWLCRHCLQCPSRPAECVFCPNRGGALKKTDDDRWGHVACALWVPEVGFSDTVFIEPIDGVRNIPPARWKLTCYLCKEKGIGACIQCDKINCYTAFHVSCAQKAGLYMKMEPVKEVTTSGVTSFSVKKTAYCCSHTPVGSDRRPLNIYEEPHPKNGACHKRPDKRGKARAKSWPKKKSKRIEPEPEPEPETPVNSGPSITASSFDTILNQVAVQRKRQFVERLLSYWVLKRQSRNNVPLVRRLQANPQPPKVKQMDRMETNKALKEQLKEWHRLRHDLERARLLLELIRKREKLKREEMKLQQSVLEIQLTPFNIMLRAVLCQLQEKDKYSIFAQPVNTKEVPDYPDHIKNPMDFSTMRKRIDAHGYRSLEEFEADFNLIIFNCMTYNAKDTFFYKAAQRMQDHGGTILRRARREAERIGFDFPSGLHLPETPKLESPPPFSWEDVDHLLTPAYRQLTPLKDQLKELLEKFDLSTAMKHSPSRSKRLKLLKKTITEVRSEMSLKKPLPTPPPAFEPSLSRMESEGYTVPEPERKPAEPLTPLEKSLTPPPLEPLTSPSQLNIVPSNSEPPPLKPVQPSVEQTPVELDGDTSTSVLPDTPNGHIPDPLLLNGDLNTETSGTCSRRTNVLFRKSKSASPQKPPKAQEASAVSPPPLGAKTFLSVVIPRLETLLLPKKRTRSSSADGEEDDQETPMKRLDTGIARNGFVEKKDVSGSPRVVEPRRRCASESSISPVEVSSAAQVLSS</sequence>
<comment type="subcellular location">
    <subcellularLocation>
        <location evidence="2 16">Cytoplasm</location>
    </subcellularLocation>
    <subcellularLocation>
        <location evidence="1">Nucleus</location>
    </subcellularLocation>
</comment>
<evidence type="ECO:0000256" key="11">
    <source>
        <dbReference type="ARBA" id="ARBA00022833"/>
    </source>
</evidence>
<dbReference type="SMART" id="SM00297">
    <property type="entry name" value="BROMO"/>
    <property type="match status" value="1"/>
</dbReference>
<comment type="catalytic activity">
    <reaction evidence="14 16">
        <text>cytidine(32)/guanosine(34) in tRNA + 2 S-adenosyl-L-methionine = 2'-O-methylcytidine(32)/2'-O-methylguanosine(34) in tRNA + 2 S-adenosyl-L-homocysteine + 2 H(+)</text>
        <dbReference type="Rhea" id="RHEA:42396"/>
        <dbReference type="Rhea" id="RHEA-COMP:10246"/>
        <dbReference type="Rhea" id="RHEA-COMP:10247"/>
        <dbReference type="ChEBI" id="CHEBI:15378"/>
        <dbReference type="ChEBI" id="CHEBI:57856"/>
        <dbReference type="ChEBI" id="CHEBI:59789"/>
        <dbReference type="ChEBI" id="CHEBI:74269"/>
        <dbReference type="ChEBI" id="CHEBI:74445"/>
        <dbReference type="ChEBI" id="CHEBI:74495"/>
        <dbReference type="ChEBI" id="CHEBI:82748"/>
        <dbReference type="EC" id="2.1.1.205"/>
    </reaction>
</comment>
<dbReference type="GO" id="GO:0005737">
    <property type="term" value="C:cytoplasm"/>
    <property type="evidence" value="ECO:0007669"/>
    <property type="project" value="UniProtKB-SubCell"/>
</dbReference>
<dbReference type="PROSITE" id="PS50014">
    <property type="entry name" value="BROMODOMAIN_2"/>
    <property type="match status" value="1"/>
</dbReference>
<evidence type="ECO:0000256" key="3">
    <source>
        <dbReference type="ARBA" id="ARBA00022490"/>
    </source>
</evidence>
<feature type="coiled-coil region" evidence="19">
    <location>
        <begin position="851"/>
        <end position="894"/>
    </location>
</feature>
<feature type="compositionally biased region" description="Pro residues" evidence="20">
    <location>
        <begin position="306"/>
        <end position="316"/>
    </location>
</feature>
<evidence type="ECO:0000256" key="5">
    <source>
        <dbReference type="ARBA" id="ARBA00022679"/>
    </source>
</evidence>
<dbReference type="InterPro" id="IPR001965">
    <property type="entry name" value="Znf_PHD"/>
</dbReference>
<feature type="region of interest" description="Disordered" evidence="20">
    <location>
        <begin position="432"/>
        <end position="452"/>
    </location>
</feature>
<dbReference type="InterPro" id="IPR001487">
    <property type="entry name" value="Bromodomain"/>
</dbReference>
<feature type="compositionally biased region" description="Low complexity" evidence="20">
    <location>
        <begin position="440"/>
        <end position="452"/>
    </location>
</feature>
<feature type="domain" description="PHD-type" evidence="23">
    <location>
        <begin position="604"/>
        <end position="726"/>
    </location>
</feature>
<keyword evidence="3 16" id="KW-0963">Cytoplasm</keyword>
<dbReference type="SUPFAM" id="SSF47370">
    <property type="entry name" value="Bromodomain"/>
    <property type="match status" value="1"/>
</dbReference>
<dbReference type="PANTHER" id="PTHR13793:SF17">
    <property type="entry name" value="BROMODOMAIN-CONTAINING PROTEIN 1"/>
    <property type="match status" value="1"/>
</dbReference>
<evidence type="ECO:0000256" key="12">
    <source>
        <dbReference type="ARBA" id="ARBA00023117"/>
    </source>
</evidence>
<evidence type="ECO:0000256" key="7">
    <source>
        <dbReference type="ARBA" id="ARBA00022694"/>
    </source>
</evidence>
<evidence type="ECO:0000256" key="20">
    <source>
        <dbReference type="SAM" id="MobiDB-lite"/>
    </source>
</evidence>
<dbReference type="PROSITE" id="PS01359">
    <property type="entry name" value="ZF_PHD_1"/>
    <property type="match status" value="1"/>
</dbReference>
<dbReference type="InterPro" id="IPR019542">
    <property type="entry name" value="Enhancer_polycomb-like_N"/>
</dbReference>
<dbReference type="Gene3D" id="3.30.40.10">
    <property type="entry name" value="Zinc/RING finger domain, C3HC4 (zinc finger)"/>
    <property type="match status" value="2"/>
</dbReference>
<feature type="compositionally biased region" description="Polar residues" evidence="20">
    <location>
        <begin position="1202"/>
        <end position="1215"/>
    </location>
</feature>
<proteinExistence type="inferred from homology"/>
<evidence type="ECO:0000256" key="2">
    <source>
        <dbReference type="ARBA" id="ARBA00004496"/>
    </source>
</evidence>
<keyword evidence="6 16" id="KW-0949">S-adenosyl-L-methionine</keyword>
<dbReference type="PRINTS" id="PR00503">
    <property type="entry name" value="BROMODOMAIN"/>
</dbReference>
<dbReference type="InterPro" id="IPR013083">
    <property type="entry name" value="Znf_RING/FYVE/PHD"/>
</dbReference>
<evidence type="ECO:0000256" key="19">
    <source>
        <dbReference type="SAM" id="Coils"/>
    </source>
</evidence>
<feature type="compositionally biased region" description="Low complexity" evidence="20">
    <location>
        <begin position="1316"/>
        <end position="1334"/>
    </location>
</feature>
<dbReference type="InterPro" id="IPR036427">
    <property type="entry name" value="Bromodomain-like_sf"/>
</dbReference>
<keyword evidence="11" id="KW-0862">Zinc</keyword>
<evidence type="ECO:0000256" key="18">
    <source>
        <dbReference type="PROSITE-ProRule" id="PRU00146"/>
    </source>
</evidence>
<dbReference type="FunFam" id="3.30.40.10:FF:000008">
    <property type="entry name" value="Bromodomain containing 1, isoform CRA_a"/>
    <property type="match status" value="1"/>
</dbReference>
<feature type="domain" description="PHD-type" evidence="22">
    <location>
        <begin position="550"/>
        <end position="600"/>
    </location>
</feature>
<comment type="function">
    <text evidence="16">Methylates the 2'-O-ribose of nucleotides at positions 32 and 34 of the tRNA anticodon loop of substrate tRNAs.</text>
</comment>
<accession>A0AA88SNJ7</accession>
<dbReference type="GO" id="GO:0106340">
    <property type="term" value="F:tRNA (guanosine(34)-2'-O)-methyltransferase activity"/>
    <property type="evidence" value="ECO:0007669"/>
    <property type="project" value="UniProtKB-ARBA"/>
</dbReference>
<dbReference type="GO" id="GO:0005634">
    <property type="term" value="C:nucleus"/>
    <property type="evidence" value="ECO:0007669"/>
    <property type="project" value="UniProtKB-SubCell"/>
</dbReference>
<dbReference type="PROSITE" id="PS51805">
    <property type="entry name" value="EPHD"/>
    <property type="match status" value="1"/>
</dbReference>
<evidence type="ECO:0000256" key="17">
    <source>
        <dbReference type="PROSITE-ProRule" id="PRU00035"/>
    </source>
</evidence>
<dbReference type="SUPFAM" id="SSF57903">
    <property type="entry name" value="FYVE/PHD zinc finger"/>
    <property type="match status" value="1"/>
</dbReference>
<dbReference type="InterPro" id="IPR011011">
    <property type="entry name" value="Znf_FYVE_PHD"/>
</dbReference>
<dbReference type="Pfam" id="PF01728">
    <property type="entry name" value="FtsJ"/>
    <property type="match status" value="1"/>
</dbReference>
<evidence type="ECO:0000256" key="16">
    <source>
        <dbReference type="HAMAP-Rule" id="MF_03162"/>
    </source>
</evidence>
<dbReference type="InterPro" id="IPR019787">
    <property type="entry name" value="Znf_PHD-finger"/>
</dbReference>
<dbReference type="PANTHER" id="PTHR13793">
    <property type="entry name" value="PHD FINGER PROTEINS"/>
    <property type="match status" value="1"/>
</dbReference>
<dbReference type="EMBL" id="JAUPFM010000009">
    <property type="protein sequence ID" value="KAK2842738.1"/>
    <property type="molecule type" value="Genomic_DNA"/>
</dbReference>
<evidence type="ECO:0000313" key="24">
    <source>
        <dbReference type="EMBL" id="KAK2842738.1"/>
    </source>
</evidence>
<feature type="region of interest" description="Disordered" evidence="20">
    <location>
        <begin position="733"/>
        <end position="791"/>
    </location>
</feature>
<comment type="subunit">
    <text evidence="15">Interacts with WDR6; the interaction is direct, and required for 2'-O-methylation of position 34 in substrate tRNAs.</text>
</comment>
<evidence type="ECO:0000259" key="22">
    <source>
        <dbReference type="PROSITE" id="PS50016"/>
    </source>
</evidence>
<dbReference type="GO" id="GO:0006357">
    <property type="term" value="P:regulation of transcription by RNA polymerase II"/>
    <property type="evidence" value="ECO:0007669"/>
    <property type="project" value="TreeGrafter"/>
</dbReference>
<dbReference type="EC" id="2.1.1.205" evidence="16"/>
<dbReference type="InterPro" id="IPR050701">
    <property type="entry name" value="Histone_Mod_Regulator"/>
</dbReference>
<dbReference type="SMART" id="SM00249">
    <property type="entry name" value="PHD"/>
    <property type="match status" value="2"/>
</dbReference>
<dbReference type="Pfam" id="PF10513">
    <property type="entry name" value="EPL1"/>
    <property type="match status" value="1"/>
</dbReference>
<feature type="binding site" evidence="16">
    <location>
        <position position="55"/>
    </location>
    <ligand>
        <name>S-adenosyl-L-methionine</name>
        <dbReference type="ChEBI" id="CHEBI:59789"/>
    </ligand>
</feature>
<dbReference type="PROSITE" id="PS50016">
    <property type="entry name" value="ZF_PHD_2"/>
    <property type="match status" value="1"/>
</dbReference>
<dbReference type="Pfam" id="PF00439">
    <property type="entry name" value="Bromodomain"/>
    <property type="match status" value="1"/>
</dbReference>
<feature type="binding site" evidence="16">
    <location>
        <position position="95"/>
    </location>
    <ligand>
        <name>S-adenosyl-L-methionine</name>
        <dbReference type="ChEBI" id="CHEBI:59789"/>
    </ligand>
</feature>
<evidence type="ECO:0000313" key="25">
    <source>
        <dbReference type="Proteomes" id="UP001187415"/>
    </source>
</evidence>
<dbReference type="InterPro" id="IPR019786">
    <property type="entry name" value="Zinc_finger_PHD-type_CS"/>
</dbReference>
<evidence type="ECO:0000256" key="1">
    <source>
        <dbReference type="ARBA" id="ARBA00004123"/>
    </source>
</evidence>
<dbReference type="Gene3D" id="3.40.50.150">
    <property type="entry name" value="Vaccinia Virus protein VP39"/>
    <property type="match status" value="1"/>
</dbReference>
<evidence type="ECO:0000256" key="6">
    <source>
        <dbReference type="ARBA" id="ARBA00022691"/>
    </source>
</evidence>
<keyword evidence="10 18" id="KW-0863">Zinc-finger</keyword>
<keyword evidence="19" id="KW-0175">Coiled coil</keyword>
<protein>
    <recommendedName>
        <fullName evidence="16">Putative tRNA (cytidine(32)/guanosine(34)-2'-O)-methyltransferase</fullName>
        <ecNumber evidence="16">2.1.1.205</ecNumber>
    </recommendedName>
    <alternativeName>
        <fullName evidence="16">2'-O-ribose RNA methyltransferase TRM7 homolog</fullName>
    </alternativeName>
</protein>
<evidence type="ECO:0000259" key="23">
    <source>
        <dbReference type="PROSITE" id="PS51805"/>
    </source>
</evidence>
<comment type="similarity">
    <text evidence="16">Belongs to the class I-like SAM-binding methyltransferase superfamily. RNA methyltransferase RlmE family. TRM7 subfamily.</text>
</comment>
<evidence type="ECO:0000256" key="10">
    <source>
        <dbReference type="ARBA" id="ARBA00022771"/>
    </source>
</evidence>
<dbReference type="Pfam" id="PF13832">
    <property type="entry name" value="zf-HC5HC2H_2"/>
    <property type="match status" value="1"/>
</dbReference>
<feature type="binding site" evidence="16">
    <location>
        <position position="79"/>
    </location>
    <ligand>
        <name>S-adenosyl-L-methionine</name>
        <dbReference type="ChEBI" id="CHEBI:59789"/>
    </ligand>
</feature>
<dbReference type="GO" id="GO:0008270">
    <property type="term" value="F:zinc ion binding"/>
    <property type="evidence" value="ECO:0007669"/>
    <property type="project" value="UniProtKB-KW"/>
</dbReference>
<dbReference type="InterPro" id="IPR028590">
    <property type="entry name" value="RNA_methyltr_E_TRM7"/>
</dbReference>
<feature type="region of interest" description="Disordered" evidence="20">
    <location>
        <begin position="1264"/>
        <end position="1334"/>
    </location>
</feature>
<keyword evidence="12 17" id="KW-0103">Bromodomain</keyword>
<dbReference type="FunFam" id="3.30.40.10:FF:000007">
    <property type="entry name" value="Bromodomain containing 1, isoform CRA_b"/>
    <property type="match status" value="1"/>
</dbReference>
<feature type="compositionally biased region" description="Basic residues" evidence="20">
    <location>
        <begin position="747"/>
        <end position="769"/>
    </location>
</feature>
<feature type="region of interest" description="Disordered" evidence="20">
    <location>
        <begin position="292"/>
        <end position="319"/>
    </location>
</feature>
<keyword evidence="8" id="KW-0479">Metal-binding</keyword>
<keyword evidence="13" id="KW-0539">Nucleus</keyword>
<evidence type="ECO:0000256" key="8">
    <source>
        <dbReference type="ARBA" id="ARBA00022723"/>
    </source>
</evidence>
<dbReference type="CDD" id="cd15572">
    <property type="entry name" value="PHD_BRPF"/>
    <property type="match status" value="1"/>
</dbReference>
<feature type="region of interest" description="Disordered" evidence="20">
    <location>
        <begin position="1090"/>
        <end position="1245"/>
    </location>
</feature>
<dbReference type="InterPro" id="IPR015507">
    <property type="entry name" value="rRNA-MeTfrase_E"/>
</dbReference>
<keyword evidence="25" id="KW-1185">Reference proteome</keyword>
<feature type="compositionally biased region" description="Low complexity" evidence="20">
    <location>
        <begin position="1224"/>
        <end position="1234"/>
    </location>
</feature>
<feature type="region of interest" description="Disordered" evidence="20">
    <location>
        <begin position="336"/>
        <end position="356"/>
    </location>
</feature>
<keyword evidence="5 16" id="KW-0808">Transferase</keyword>
<reference evidence="24" key="1">
    <citation type="submission" date="2023-07" db="EMBL/GenBank/DDBJ databases">
        <title>Chromosome-level Genome Assembly of Striped Snakehead (Channa striata).</title>
        <authorList>
            <person name="Liu H."/>
        </authorList>
    </citation>
    <scope>NUCLEOTIDE SEQUENCE</scope>
    <source>
        <strain evidence="24">Gz</strain>
        <tissue evidence="24">Muscle</tissue>
    </source>
</reference>
<dbReference type="Proteomes" id="UP001187415">
    <property type="component" value="Unassembled WGS sequence"/>
</dbReference>
<dbReference type="HAMAP" id="MF_03162">
    <property type="entry name" value="RNA_methyltr_E_TRM7"/>
    <property type="match status" value="1"/>
</dbReference>
<feature type="binding site" evidence="16">
    <location>
        <position position="120"/>
    </location>
    <ligand>
        <name>S-adenosyl-L-methionine</name>
        <dbReference type="ChEBI" id="CHEBI:59789"/>
    </ligand>
</feature>
<keyword evidence="4 16" id="KW-0489">Methyltransferase</keyword>
<organism evidence="24 25">
    <name type="scientific">Channa striata</name>
    <name type="common">Snakehead murrel</name>
    <name type="synonym">Ophicephalus striatus</name>
    <dbReference type="NCBI Taxonomy" id="64152"/>
    <lineage>
        <taxon>Eukaryota</taxon>
        <taxon>Metazoa</taxon>
        <taxon>Chordata</taxon>
        <taxon>Craniata</taxon>
        <taxon>Vertebrata</taxon>
        <taxon>Euteleostomi</taxon>
        <taxon>Actinopterygii</taxon>
        <taxon>Neopterygii</taxon>
        <taxon>Teleostei</taxon>
        <taxon>Neoteleostei</taxon>
        <taxon>Acanthomorphata</taxon>
        <taxon>Anabantaria</taxon>
        <taxon>Anabantiformes</taxon>
        <taxon>Channoidei</taxon>
        <taxon>Channidae</taxon>
        <taxon>Channa</taxon>
    </lineage>
</organism>
<comment type="caution">
    <text evidence="24">The sequence shown here is derived from an EMBL/GenBank/DDBJ whole genome shotgun (WGS) entry which is preliminary data.</text>
</comment>
<evidence type="ECO:0000256" key="13">
    <source>
        <dbReference type="ARBA" id="ARBA00023242"/>
    </source>
</evidence>
<evidence type="ECO:0000259" key="21">
    <source>
        <dbReference type="PROSITE" id="PS50014"/>
    </source>
</evidence>
<dbReference type="SUPFAM" id="SSF53335">
    <property type="entry name" value="S-adenosyl-L-methionine-dependent methyltransferases"/>
    <property type="match status" value="1"/>
</dbReference>
<dbReference type="GO" id="GO:0002181">
    <property type="term" value="P:cytoplasmic translation"/>
    <property type="evidence" value="ECO:0007669"/>
    <property type="project" value="UniProtKB-UniRule"/>
</dbReference>
<feature type="compositionally biased region" description="Basic and acidic residues" evidence="20">
    <location>
        <begin position="733"/>
        <end position="743"/>
    </location>
</feature>
<dbReference type="Gene3D" id="1.20.920.10">
    <property type="entry name" value="Bromodomain-like"/>
    <property type="match status" value="1"/>
</dbReference>
<dbReference type="FunFam" id="3.40.50.150:FF:000040">
    <property type="entry name" value="Putative ribosomal RNA methyltransferase 1"/>
    <property type="match status" value="1"/>
</dbReference>
<feature type="domain" description="Bromo" evidence="21">
    <location>
        <begin position="915"/>
        <end position="985"/>
    </location>
</feature>
<dbReference type="InterPro" id="IPR029063">
    <property type="entry name" value="SAM-dependent_MTases_sf"/>
</dbReference>
<evidence type="ECO:0000256" key="4">
    <source>
        <dbReference type="ARBA" id="ARBA00022603"/>
    </source>
</evidence>
<dbReference type="HAMAP" id="MF_01547">
    <property type="entry name" value="RNA_methyltr_E"/>
    <property type="match status" value="1"/>
</dbReference>